<sequence>MRWNLENQLLYLPKPVWIHSGLDCALGFSLSFSPFPFRFLFLELGPTLVSEADVTKKRLQTSGIKSVALRMKSSAKGGKV</sequence>
<name>A0A4S8KX37_DENBC</name>
<evidence type="ECO:0000313" key="2">
    <source>
        <dbReference type="Proteomes" id="UP000297245"/>
    </source>
</evidence>
<proteinExistence type="predicted"/>
<protein>
    <submittedName>
        <fullName evidence="1">Uncharacterized protein</fullName>
    </submittedName>
</protein>
<dbReference type="EMBL" id="ML179902">
    <property type="protein sequence ID" value="THU80460.1"/>
    <property type="molecule type" value="Genomic_DNA"/>
</dbReference>
<keyword evidence="2" id="KW-1185">Reference proteome</keyword>
<gene>
    <name evidence="1" type="ORF">K435DRAFT_785444</name>
</gene>
<evidence type="ECO:0000313" key="1">
    <source>
        <dbReference type="EMBL" id="THU80460.1"/>
    </source>
</evidence>
<dbReference type="AlphaFoldDB" id="A0A4S8KX37"/>
<accession>A0A4S8KX37</accession>
<dbReference type="Proteomes" id="UP000297245">
    <property type="component" value="Unassembled WGS sequence"/>
</dbReference>
<organism evidence="1 2">
    <name type="scientific">Dendrothele bispora (strain CBS 962.96)</name>
    <dbReference type="NCBI Taxonomy" id="1314807"/>
    <lineage>
        <taxon>Eukaryota</taxon>
        <taxon>Fungi</taxon>
        <taxon>Dikarya</taxon>
        <taxon>Basidiomycota</taxon>
        <taxon>Agaricomycotina</taxon>
        <taxon>Agaricomycetes</taxon>
        <taxon>Agaricomycetidae</taxon>
        <taxon>Agaricales</taxon>
        <taxon>Agaricales incertae sedis</taxon>
        <taxon>Dendrothele</taxon>
    </lineage>
</organism>
<reference evidence="1 2" key="1">
    <citation type="journal article" date="2019" name="Nat. Ecol. Evol.">
        <title>Megaphylogeny resolves global patterns of mushroom evolution.</title>
        <authorList>
            <person name="Varga T."/>
            <person name="Krizsan K."/>
            <person name="Foldi C."/>
            <person name="Dima B."/>
            <person name="Sanchez-Garcia M."/>
            <person name="Sanchez-Ramirez S."/>
            <person name="Szollosi G.J."/>
            <person name="Szarkandi J.G."/>
            <person name="Papp V."/>
            <person name="Albert L."/>
            <person name="Andreopoulos W."/>
            <person name="Angelini C."/>
            <person name="Antonin V."/>
            <person name="Barry K.W."/>
            <person name="Bougher N.L."/>
            <person name="Buchanan P."/>
            <person name="Buyck B."/>
            <person name="Bense V."/>
            <person name="Catcheside P."/>
            <person name="Chovatia M."/>
            <person name="Cooper J."/>
            <person name="Damon W."/>
            <person name="Desjardin D."/>
            <person name="Finy P."/>
            <person name="Geml J."/>
            <person name="Haridas S."/>
            <person name="Hughes K."/>
            <person name="Justo A."/>
            <person name="Karasinski D."/>
            <person name="Kautmanova I."/>
            <person name="Kiss B."/>
            <person name="Kocsube S."/>
            <person name="Kotiranta H."/>
            <person name="LaButti K.M."/>
            <person name="Lechner B.E."/>
            <person name="Liimatainen K."/>
            <person name="Lipzen A."/>
            <person name="Lukacs Z."/>
            <person name="Mihaltcheva S."/>
            <person name="Morgado L.N."/>
            <person name="Niskanen T."/>
            <person name="Noordeloos M.E."/>
            <person name="Ohm R.A."/>
            <person name="Ortiz-Santana B."/>
            <person name="Ovrebo C."/>
            <person name="Racz N."/>
            <person name="Riley R."/>
            <person name="Savchenko A."/>
            <person name="Shiryaev A."/>
            <person name="Soop K."/>
            <person name="Spirin V."/>
            <person name="Szebenyi C."/>
            <person name="Tomsovsky M."/>
            <person name="Tulloss R.E."/>
            <person name="Uehling J."/>
            <person name="Grigoriev I.V."/>
            <person name="Vagvolgyi C."/>
            <person name="Papp T."/>
            <person name="Martin F.M."/>
            <person name="Miettinen O."/>
            <person name="Hibbett D.S."/>
            <person name="Nagy L.G."/>
        </authorList>
    </citation>
    <scope>NUCLEOTIDE SEQUENCE [LARGE SCALE GENOMIC DNA]</scope>
    <source>
        <strain evidence="1 2">CBS 962.96</strain>
    </source>
</reference>